<gene>
    <name evidence="1" type="ORF">MW084_20575</name>
</gene>
<keyword evidence="2" id="KW-1185">Reference proteome</keyword>
<organism evidence="1 2">
    <name type="scientific">Streptomyces sudanensis</name>
    <dbReference type="NCBI Taxonomy" id="436397"/>
    <lineage>
        <taxon>Bacteria</taxon>
        <taxon>Bacillati</taxon>
        <taxon>Actinomycetota</taxon>
        <taxon>Actinomycetes</taxon>
        <taxon>Kitasatosporales</taxon>
        <taxon>Streptomycetaceae</taxon>
        <taxon>Streptomyces</taxon>
    </lineage>
</organism>
<name>A0ABY4TG81_9ACTN</name>
<sequence>MDLRHAAGKVPGVLCFNCNPAIGKPRGDRGVTGRAAAHVEGNSWKPTLEPQGVCRLPS</sequence>
<proteinExistence type="predicted"/>
<dbReference type="Proteomes" id="UP001056383">
    <property type="component" value="Chromosome"/>
</dbReference>
<keyword evidence="1" id="KW-0378">Hydrolase</keyword>
<protein>
    <submittedName>
        <fullName evidence="1">Endonuclease VII domain-containing protein</fullName>
    </submittedName>
</protein>
<dbReference type="EMBL" id="CP095474">
    <property type="protein sequence ID" value="URN17929.1"/>
    <property type="molecule type" value="Genomic_DNA"/>
</dbReference>
<evidence type="ECO:0000313" key="1">
    <source>
        <dbReference type="EMBL" id="URN17929.1"/>
    </source>
</evidence>
<keyword evidence="1" id="KW-0255">Endonuclease</keyword>
<dbReference type="GO" id="GO:0004519">
    <property type="term" value="F:endonuclease activity"/>
    <property type="evidence" value="ECO:0007669"/>
    <property type="project" value="UniProtKB-KW"/>
</dbReference>
<evidence type="ECO:0000313" key="2">
    <source>
        <dbReference type="Proteomes" id="UP001056383"/>
    </source>
</evidence>
<reference evidence="1" key="1">
    <citation type="submission" date="2022-04" db="EMBL/GenBank/DDBJ databases">
        <title>Systematic whole-genome sequencing reveals an unexpected diversity among actinomycetoma pathogens and provides insights into their antibacterial susceptibilities.</title>
        <authorList>
            <person name="Watson A.K."/>
            <person name="Kepplinger B."/>
            <person name="Bakhiet S.M."/>
            <person name="Mhmoud N.A."/>
            <person name="Chapman J."/>
            <person name="Allenby N."/>
            <person name="Mickiewicz K."/>
            <person name="Goodfellow M."/>
            <person name="Fahal A.H."/>
            <person name="Errington J."/>
        </authorList>
    </citation>
    <scope>NUCLEOTIDE SEQUENCE</scope>
    <source>
        <strain evidence="1">SD 504</strain>
    </source>
</reference>
<accession>A0ABY4TG81</accession>
<dbReference type="RefSeq" id="WP_275563730.1">
    <property type="nucleotide sequence ID" value="NZ_CP095474.1"/>
</dbReference>
<keyword evidence="1" id="KW-0540">Nuclease</keyword>